<dbReference type="Gene3D" id="3.40.50.300">
    <property type="entry name" value="P-loop containing nucleotide triphosphate hydrolases"/>
    <property type="match status" value="1"/>
</dbReference>
<feature type="transmembrane region" description="Helical" evidence="5">
    <location>
        <begin position="303"/>
        <end position="325"/>
    </location>
</feature>
<protein>
    <submittedName>
        <fullName evidence="7">ABC transporter ATP-binding protein</fullName>
    </submittedName>
</protein>
<dbReference type="InterPro" id="IPR039421">
    <property type="entry name" value="Type_1_exporter"/>
</dbReference>
<proteinExistence type="predicted"/>
<feature type="domain" description="ABC transporter" evidence="6">
    <location>
        <begin position="519"/>
        <end position="717"/>
    </location>
</feature>
<dbReference type="SUPFAM" id="SSF52540">
    <property type="entry name" value="P-loop containing nucleoside triphosphate hydrolases"/>
    <property type="match status" value="1"/>
</dbReference>
<evidence type="ECO:0000313" key="8">
    <source>
        <dbReference type="Proteomes" id="UP000663929"/>
    </source>
</evidence>
<evidence type="ECO:0000256" key="1">
    <source>
        <dbReference type="ARBA" id="ARBA00004651"/>
    </source>
</evidence>
<dbReference type="InterPro" id="IPR003439">
    <property type="entry name" value="ABC_transporter-like_ATP-bd"/>
</dbReference>
<evidence type="ECO:0000256" key="4">
    <source>
        <dbReference type="ARBA" id="ARBA00023136"/>
    </source>
</evidence>
<dbReference type="RefSeq" id="WP_237381283.1">
    <property type="nucleotide sequence ID" value="NZ_CP071793.1"/>
</dbReference>
<evidence type="ECO:0000256" key="5">
    <source>
        <dbReference type="SAM" id="Phobius"/>
    </source>
</evidence>
<dbReference type="GO" id="GO:0034040">
    <property type="term" value="F:ATPase-coupled lipid transmembrane transporter activity"/>
    <property type="evidence" value="ECO:0007669"/>
    <property type="project" value="TreeGrafter"/>
</dbReference>
<comment type="subcellular location">
    <subcellularLocation>
        <location evidence="1">Cell membrane</location>
        <topology evidence="1">Multi-pass membrane protein</topology>
    </subcellularLocation>
</comment>
<keyword evidence="7" id="KW-0547">Nucleotide-binding</keyword>
<keyword evidence="2 5" id="KW-0812">Transmembrane</keyword>
<evidence type="ECO:0000313" key="7">
    <source>
        <dbReference type="EMBL" id="QTD51150.1"/>
    </source>
</evidence>
<dbReference type="PANTHER" id="PTHR24221">
    <property type="entry name" value="ATP-BINDING CASSETTE SUB-FAMILY B"/>
    <property type="match status" value="1"/>
</dbReference>
<dbReference type="InterPro" id="IPR027417">
    <property type="entry name" value="P-loop_NTPase"/>
</dbReference>
<dbReference type="InterPro" id="IPR036640">
    <property type="entry name" value="ABC1_TM_sf"/>
</dbReference>
<gene>
    <name evidence="7" type="ORF">J3U87_01665</name>
</gene>
<feature type="transmembrane region" description="Helical" evidence="5">
    <location>
        <begin position="331"/>
        <end position="353"/>
    </location>
</feature>
<keyword evidence="7" id="KW-0067">ATP-binding</keyword>
<name>A0A8A4TNM3_SULCO</name>
<evidence type="ECO:0000259" key="6">
    <source>
        <dbReference type="PROSITE" id="PS50893"/>
    </source>
</evidence>
<feature type="transmembrane region" description="Helical" evidence="5">
    <location>
        <begin position="199"/>
        <end position="217"/>
    </location>
</feature>
<dbReference type="AlphaFoldDB" id="A0A8A4TNM3"/>
<dbReference type="Pfam" id="PF00005">
    <property type="entry name" value="ABC_tran"/>
    <property type="match status" value="1"/>
</dbReference>
<feature type="transmembrane region" description="Helical" evidence="5">
    <location>
        <begin position="237"/>
        <end position="254"/>
    </location>
</feature>
<keyword evidence="3 5" id="KW-1133">Transmembrane helix</keyword>
<evidence type="ECO:0000256" key="2">
    <source>
        <dbReference type="ARBA" id="ARBA00022692"/>
    </source>
</evidence>
<dbReference type="GO" id="GO:0016887">
    <property type="term" value="F:ATP hydrolysis activity"/>
    <property type="evidence" value="ECO:0007669"/>
    <property type="project" value="InterPro"/>
</dbReference>
<dbReference type="PROSITE" id="PS50893">
    <property type="entry name" value="ABC_TRANSPORTER_2"/>
    <property type="match status" value="1"/>
</dbReference>
<dbReference type="EMBL" id="CP071793">
    <property type="protein sequence ID" value="QTD51150.1"/>
    <property type="molecule type" value="Genomic_DNA"/>
</dbReference>
<evidence type="ECO:0000256" key="3">
    <source>
        <dbReference type="ARBA" id="ARBA00022989"/>
    </source>
</evidence>
<keyword evidence="8" id="KW-1185">Reference proteome</keyword>
<dbReference type="PANTHER" id="PTHR24221:SF654">
    <property type="entry name" value="ATP-BINDING CASSETTE SUB-FAMILY B MEMBER 6"/>
    <property type="match status" value="1"/>
</dbReference>
<reference evidence="7" key="1">
    <citation type="submission" date="2021-03" db="EMBL/GenBank/DDBJ databases">
        <title>Acanthopleuribacteraceae sp. M133.</title>
        <authorList>
            <person name="Wang G."/>
        </authorList>
    </citation>
    <scope>NUCLEOTIDE SEQUENCE</scope>
    <source>
        <strain evidence="7">M133</strain>
    </source>
</reference>
<dbReference type="SUPFAM" id="SSF90123">
    <property type="entry name" value="ABC transporter transmembrane region"/>
    <property type="match status" value="1"/>
</dbReference>
<accession>A0A8A4TNM3</accession>
<organism evidence="7 8">
    <name type="scientific">Sulfidibacter corallicola</name>
    <dbReference type="NCBI Taxonomy" id="2818388"/>
    <lineage>
        <taxon>Bacteria</taxon>
        <taxon>Pseudomonadati</taxon>
        <taxon>Acidobacteriota</taxon>
        <taxon>Holophagae</taxon>
        <taxon>Acanthopleuribacterales</taxon>
        <taxon>Acanthopleuribacteraceae</taxon>
        <taxon>Sulfidibacter</taxon>
    </lineage>
</organism>
<dbReference type="Proteomes" id="UP000663929">
    <property type="component" value="Chromosome"/>
</dbReference>
<feature type="transmembrane region" description="Helical" evidence="5">
    <location>
        <begin position="412"/>
        <end position="434"/>
    </location>
</feature>
<keyword evidence="4 5" id="KW-0472">Membrane</keyword>
<dbReference type="KEGG" id="scor:J3U87_01665"/>
<sequence length="718" mass="79018">MNATPLDQHVWPVHRLDEAMTALAATTGWRIETPKSSPPPAPHDLTDRRLDLHLQRQAAALGLEAERINTTYGQVRNMMAASGPSLLAFNRDGRPRFLALLEGGRRKARLLSPEGQVVKVAYRDVVALFAEKLEAPIAAETDRLLDRAGLSGRVRAKTRISLMEQNLSGFGVNLCWLLRLPTRAPLPRRIRDAGLTRRLFAFLGCHLLQYLIIIQAWKMIGASSLGGDLTPQGLVPWGLLLFSQVPLGMATFWFQGHFNIGAAQLLKQYLLQGSLNLDLDRVKRQGPGHILARVLESDALESLVLNGGLTSLMAIADFAITFWVLSKGLAAPYTLGAALIWLVAALILVARYYRRCRDWTRSRLAQSHALTERMLGHRTRLAQEDPDHYHDGEDAGLADGFRKAQAMDRVSVLMRVILTRGWLVIGFAALIPGMAAGPSAATATAIALGGILLGGRAFANLHSGFSSLVLAWISWQEVRPLLQDPHPNSGSAVPDPRALQQQNQFGVSPTNEEKRQVVLQGSNLRFRHDRQGSDVIRGVDIRVRYRDRIVLEGRSGSGKSTLAALLTGLRKPESGLMMLHGLDPASWGGPAWRRRVAMVSQFHENHVFTGTLAFNLLMGRNWPANQEDEHEAWQVCQELGLGPLLASMPAGLKQMVGDTGWQLSHGERARVYIARALLQEPDLLILDESFASLDPESLQTALACVARRVPTVMIIAHP</sequence>
<dbReference type="GO" id="GO:0005524">
    <property type="term" value="F:ATP binding"/>
    <property type="evidence" value="ECO:0007669"/>
    <property type="project" value="UniProtKB-KW"/>
</dbReference>
<dbReference type="GO" id="GO:0005886">
    <property type="term" value="C:plasma membrane"/>
    <property type="evidence" value="ECO:0007669"/>
    <property type="project" value="UniProtKB-SubCell"/>
</dbReference>